<dbReference type="InterPro" id="IPR050145">
    <property type="entry name" value="Centrin_CML-like"/>
</dbReference>
<sequence length="237" mass="26478">MSDQRKPSDPPLASSPTEVSDEQLQEYREVFDVFDRNKDGTISAAEIYGAMVQLGRHPTPAQVEQVLRELDINGDGQVEFQEFVQLLDKEADLHLQGVGVVGLFKGESQIIPPSDSNHSASSNCASQTQAPHPQTQTKTQTDPQTQTDAQTKAEREKASAEEVKRRRELAKEREGREMFRSFDQDGDGHVDEKELADVMNGIGEKLKDEEISRMISEADVDGDGRVNFQEFRKMTGQ</sequence>
<dbReference type="Proteomes" id="UP000305067">
    <property type="component" value="Unassembled WGS sequence"/>
</dbReference>
<evidence type="ECO:0000259" key="4">
    <source>
        <dbReference type="PROSITE" id="PS50222"/>
    </source>
</evidence>
<dbReference type="Gene3D" id="1.10.238.10">
    <property type="entry name" value="EF-hand"/>
    <property type="match status" value="2"/>
</dbReference>
<dbReference type="FunFam" id="1.10.238.10:FF:000001">
    <property type="entry name" value="Calmodulin 1"/>
    <property type="match status" value="1"/>
</dbReference>
<organism evidence="5 6">
    <name type="scientific">Pterulicium gracile</name>
    <dbReference type="NCBI Taxonomy" id="1884261"/>
    <lineage>
        <taxon>Eukaryota</taxon>
        <taxon>Fungi</taxon>
        <taxon>Dikarya</taxon>
        <taxon>Basidiomycota</taxon>
        <taxon>Agaricomycotina</taxon>
        <taxon>Agaricomycetes</taxon>
        <taxon>Agaricomycetidae</taxon>
        <taxon>Agaricales</taxon>
        <taxon>Pleurotineae</taxon>
        <taxon>Pterulaceae</taxon>
        <taxon>Pterulicium</taxon>
    </lineage>
</organism>
<dbReference type="Pfam" id="PF13499">
    <property type="entry name" value="EF-hand_7"/>
    <property type="match status" value="2"/>
</dbReference>
<keyword evidence="1" id="KW-0677">Repeat</keyword>
<feature type="domain" description="EF-hand" evidence="4">
    <location>
        <begin position="206"/>
        <end position="237"/>
    </location>
</feature>
<dbReference type="CDD" id="cd00051">
    <property type="entry name" value="EFh"/>
    <property type="match status" value="2"/>
</dbReference>
<dbReference type="AlphaFoldDB" id="A0A5C3QEA2"/>
<dbReference type="FunFam" id="1.10.238.10:FF:000003">
    <property type="entry name" value="Calmodulin A"/>
    <property type="match status" value="1"/>
</dbReference>
<dbReference type="InterPro" id="IPR011992">
    <property type="entry name" value="EF-hand-dom_pair"/>
</dbReference>
<dbReference type="GO" id="GO:0005509">
    <property type="term" value="F:calcium ion binding"/>
    <property type="evidence" value="ECO:0007669"/>
    <property type="project" value="InterPro"/>
</dbReference>
<keyword evidence="6" id="KW-1185">Reference proteome</keyword>
<dbReference type="PROSITE" id="PS50222">
    <property type="entry name" value="EF_HAND_2"/>
    <property type="match status" value="4"/>
</dbReference>
<dbReference type="InterPro" id="IPR018247">
    <property type="entry name" value="EF_Hand_1_Ca_BS"/>
</dbReference>
<dbReference type="InterPro" id="IPR002048">
    <property type="entry name" value="EF_hand_dom"/>
</dbReference>
<evidence type="ECO:0000256" key="1">
    <source>
        <dbReference type="ARBA" id="ARBA00022737"/>
    </source>
</evidence>
<dbReference type="STRING" id="1884261.A0A5C3QEA2"/>
<dbReference type="EMBL" id="ML178829">
    <property type="protein sequence ID" value="TFL00393.1"/>
    <property type="molecule type" value="Genomic_DNA"/>
</dbReference>
<accession>A0A5C3QEA2</accession>
<evidence type="ECO:0000256" key="3">
    <source>
        <dbReference type="SAM" id="MobiDB-lite"/>
    </source>
</evidence>
<feature type="compositionally biased region" description="Basic and acidic residues" evidence="3">
    <location>
        <begin position="151"/>
        <end position="191"/>
    </location>
</feature>
<dbReference type="SMART" id="SM00054">
    <property type="entry name" value="EFh"/>
    <property type="match status" value="4"/>
</dbReference>
<dbReference type="PROSITE" id="PS00018">
    <property type="entry name" value="EF_HAND_1"/>
    <property type="match status" value="4"/>
</dbReference>
<dbReference type="PANTHER" id="PTHR23050">
    <property type="entry name" value="CALCIUM BINDING PROTEIN"/>
    <property type="match status" value="1"/>
</dbReference>
<keyword evidence="2" id="KW-0106">Calcium</keyword>
<gene>
    <name evidence="5" type="ORF">BDV98DRAFT_569718</name>
</gene>
<feature type="compositionally biased region" description="Low complexity" evidence="3">
    <location>
        <begin position="127"/>
        <end position="150"/>
    </location>
</feature>
<proteinExistence type="predicted"/>
<feature type="region of interest" description="Disordered" evidence="3">
    <location>
        <begin position="1"/>
        <end position="21"/>
    </location>
</feature>
<evidence type="ECO:0000256" key="2">
    <source>
        <dbReference type="ARBA" id="ARBA00022837"/>
    </source>
</evidence>
<evidence type="ECO:0000313" key="5">
    <source>
        <dbReference type="EMBL" id="TFL00393.1"/>
    </source>
</evidence>
<dbReference type="OrthoDB" id="26525at2759"/>
<dbReference type="SUPFAM" id="SSF47473">
    <property type="entry name" value="EF-hand"/>
    <property type="match status" value="1"/>
</dbReference>
<feature type="domain" description="EF-hand" evidence="4">
    <location>
        <begin position="22"/>
        <end position="57"/>
    </location>
</feature>
<feature type="region of interest" description="Disordered" evidence="3">
    <location>
        <begin position="111"/>
        <end position="191"/>
    </location>
</feature>
<feature type="compositionally biased region" description="Polar residues" evidence="3">
    <location>
        <begin position="114"/>
        <end position="126"/>
    </location>
</feature>
<protein>
    <recommendedName>
        <fullName evidence="4">EF-hand domain-containing protein</fullName>
    </recommendedName>
</protein>
<feature type="domain" description="EF-hand" evidence="4">
    <location>
        <begin position="58"/>
        <end position="93"/>
    </location>
</feature>
<evidence type="ECO:0000313" key="6">
    <source>
        <dbReference type="Proteomes" id="UP000305067"/>
    </source>
</evidence>
<name>A0A5C3QEA2_9AGAR</name>
<reference evidence="5 6" key="1">
    <citation type="journal article" date="2019" name="Nat. Ecol. Evol.">
        <title>Megaphylogeny resolves global patterns of mushroom evolution.</title>
        <authorList>
            <person name="Varga T."/>
            <person name="Krizsan K."/>
            <person name="Foldi C."/>
            <person name="Dima B."/>
            <person name="Sanchez-Garcia M."/>
            <person name="Sanchez-Ramirez S."/>
            <person name="Szollosi G.J."/>
            <person name="Szarkandi J.G."/>
            <person name="Papp V."/>
            <person name="Albert L."/>
            <person name="Andreopoulos W."/>
            <person name="Angelini C."/>
            <person name="Antonin V."/>
            <person name="Barry K.W."/>
            <person name="Bougher N.L."/>
            <person name="Buchanan P."/>
            <person name="Buyck B."/>
            <person name="Bense V."/>
            <person name="Catcheside P."/>
            <person name="Chovatia M."/>
            <person name="Cooper J."/>
            <person name="Damon W."/>
            <person name="Desjardin D."/>
            <person name="Finy P."/>
            <person name="Geml J."/>
            <person name="Haridas S."/>
            <person name="Hughes K."/>
            <person name="Justo A."/>
            <person name="Karasinski D."/>
            <person name="Kautmanova I."/>
            <person name="Kiss B."/>
            <person name="Kocsube S."/>
            <person name="Kotiranta H."/>
            <person name="LaButti K.M."/>
            <person name="Lechner B.E."/>
            <person name="Liimatainen K."/>
            <person name="Lipzen A."/>
            <person name="Lukacs Z."/>
            <person name="Mihaltcheva S."/>
            <person name="Morgado L.N."/>
            <person name="Niskanen T."/>
            <person name="Noordeloos M.E."/>
            <person name="Ohm R.A."/>
            <person name="Ortiz-Santana B."/>
            <person name="Ovrebo C."/>
            <person name="Racz N."/>
            <person name="Riley R."/>
            <person name="Savchenko A."/>
            <person name="Shiryaev A."/>
            <person name="Soop K."/>
            <person name="Spirin V."/>
            <person name="Szebenyi C."/>
            <person name="Tomsovsky M."/>
            <person name="Tulloss R.E."/>
            <person name="Uehling J."/>
            <person name="Grigoriev I.V."/>
            <person name="Vagvolgyi C."/>
            <person name="Papp T."/>
            <person name="Martin F.M."/>
            <person name="Miettinen O."/>
            <person name="Hibbett D.S."/>
            <person name="Nagy L.G."/>
        </authorList>
    </citation>
    <scope>NUCLEOTIDE SEQUENCE [LARGE SCALE GENOMIC DNA]</scope>
    <source>
        <strain evidence="5 6">CBS 309.79</strain>
    </source>
</reference>
<feature type="domain" description="EF-hand" evidence="4">
    <location>
        <begin position="170"/>
        <end position="205"/>
    </location>
</feature>